<name>A0A7J2TJE8_ARCFL</name>
<organism evidence="2">
    <name type="scientific">Archaeoglobus fulgidus</name>
    <dbReference type="NCBI Taxonomy" id="2234"/>
    <lineage>
        <taxon>Archaea</taxon>
        <taxon>Methanobacteriati</taxon>
        <taxon>Methanobacteriota</taxon>
        <taxon>Archaeoglobi</taxon>
        <taxon>Archaeoglobales</taxon>
        <taxon>Archaeoglobaceae</taxon>
        <taxon>Archaeoglobus</taxon>
    </lineage>
</organism>
<protein>
    <recommendedName>
        <fullName evidence="1">UPF0284 protein ENP88_03305</fullName>
    </recommendedName>
</protein>
<dbReference type="AlphaFoldDB" id="A0A7J2TJE8"/>
<dbReference type="HAMAP" id="MF_01086">
    <property type="entry name" value="UPF0284"/>
    <property type="match status" value="1"/>
</dbReference>
<dbReference type="InterPro" id="IPR003200">
    <property type="entry name" value="Nict_dMeBzImd_PRibTrfase"/>
</dbReference>
<dbReference type="CDD" id="cd02439">
    <property type="entry name" value="DMB-PRT_CobT"/>
    <property type="match status" value="1"/>
</dbReference>
<dbReference type="PANTHER" id="PTHR38811">
    <property type="match status" value="1"/>
</dbReference>
<proteinExistence type="inferred from homology"/>
<dbReference type="InterPro" id="IPR036087">
    <property type="entry name" value="Nict_dMeBzImd_PRibTrfase_sf"/>
</dbReference>
<dbReference type="InterPro" id="IPR002805">
    <property type="entry name" value="Nict_dMeBzImd_PRibTrfase_arc"/>
</dbReference>
<sequence length="326" mass="34865">MSEKIDFERALFLLVIGNTKTAEIPGITVAGANAELIKYTPPADAELLYYGRCLSISSIPATPDGKPTPALITYTALRLTKIPLLVVDSGLMIKPKIPYISLDAPVGENIALSPAMKIEDVERVVRNGKILGEQLSKLVDLIIIGESIPAGTTTAGAVLKALGFEPKVSSSMPNNPIDLKLKVINEAVKRVKSKDPIEVIASVGDPVMAGVYGILSGCKRALLAGGTQMIAIANLARNLDCDFSIATTEFVAKDKNVDLSLAPCRVYVARIPLEKSKYPGLRAYAEGFVKEGVGAGGMSFVAYSLGIKEDDFLKEIEKDYERIVLV</sequence>
<dbReference type="SUPFAM" id="SSF52733">
    <property type="entry name" value="Nicotinate mononucleotide:5,6-dimethylbenzimidazole phosphoribosyltransferase (CobT)"/>
    <property type="match status" value="1"/>
</dbReference>
<dbReference type="Pfam" id="PF02277">
    <property type="entry name" value="DBI_PRT"/>
    <property type="match status" value="1"/>
</dbReference>
<dbReference type="EMBL" id="DSLA01000053">
    <property type="protein sequence ID" value="HEH35181.1"/>
    <property type="molecule type" value="Genomic_DNA"/>
</dbReference>
<accession>A0A7J2TJE8</accession>
<dbReference type="Gene3D" id="3.40.50.10210">
    <property type="match status" value="1"/>
</dbReference>
<reference evidence="2" key="1">
    <citation type="journal article" date="2020" name="mSystems">
        <title>Genome- and Community-Level Interaction Insights into Carbon Utilization and Element Cycling Functions of Hydrothermarchaeota in Hydrothermal Sediment.</title>
        <authorList>
            <person name="Zhou Z."/>
            <person name="Liu Y."/>
            <person name="Xu W."/>
            <person name="Pan J."/>
            <person name="Luo Z.H."/>
            <person name="Li M."/>
        </authorList>
    </citation>
    <scope>NUCLEOTIDE SEQUENCE [LARGE SCALE GENOMIC DNA]</scope>
    <source>
        <strain evidence="2">SpSt-26</strain>
    </source>
</reference>
<dbReference type="GO" id="GO:0008939">
    <property type="term" value="F:nicotinate-nucleotide-dimethylbenzimidazole phosphoribosyltransferase activity"/>
    <property type="evidence" value="ECO:0007669"/>
    <property type="project" value="InterPro"/>
</dbReference>
<evidence type="ECO:0000313" key="2">
    <source>
        <dbReference type="EMBL" id="HEH35181.1"/>
    </source>
</evidence>
<comment type="caution">
    <text evidence="2">The sequence shown here is derived from an EMBL/GenBank/DDBJ whole genome shotgun (WGS) entry which is preliminary data.</text>
</comment>
<gene>
    <name evidence="2" type="ORF">ENP88_03305</name>
</gene>
<evidence type="ECO:0000256" key="1">
    <source>
        <dbReference type="HAMAP-Rule" id="MF_01086"/>
    </source>
</evidence>
<dbReference type="PANTHER" id="PTHR38811:SF1">
    <property type="entry name" value="UPF0284 PROTEIN SLL1500"/>
    <property type="match status" value="1"/>
</dbReference>
<comment type="similarity">
    <text evidence="1">Belongs to the UPF0284 family.</text>
</comment>
<dbReference type="NCBIfam" id="NF003372">
    <property type="entry name" value="PRK04447.1-5"/>
    <property type="match status" value="1"/>
</dbReference>
<dbReference type="NCBIfam" id="TIGR00303">
    <property type="entry name" value="nicotinate mononucleotide-dependent phosphoribosyltransferase CobT"/>
    <property type="match status" value="1"/>
</dbReference>